<comment type="caution">
    <text evidence="2">The sequence shown here is derived from an EMBL/GenBank/DDBJ whole genome shotgun (WGS) entry which is preliminary data.</text>
</comment>
<feature type="compositionally biased region" description="Basic and acidic residues" evidence="1">
    <location>
        <begin position="330"/>
        <end position="342"/>
    </location>
</feature>
<feature type="region of interest" description="Disordered" evidence="1">
    <location>
        <begin position="301"/>
        <end position="388"/>
    </location>
</feature>
<protein>
    <submittedName>
        <fullName evidence="2">Uncharacterized protein</fullName>
    </submittedName>
</protein>
<accession>A0A9W8A4K4</accession>
<proteinExistence type="predicted"/>
<feature type="compositionally biased region" description="Low complexity" evidence="1">
    <location>
        <begin position="301"/>
        <end position="319"/>
    </location>
</feature>
<dbReference type="EMBL" id="JANBPT010000376">
    <property type="protein sequence ID" value="KAJ1922733.1"/>
    <property type="molecule type" value="Genomic_DNA"/>
</dbReference>
<dbReference type="Proteomes" id="UP001150569">
    <property type="component" value="Unassembled WGS sequence"/>
</dbReference>
<keyword evidence="3" id="KW-1185">Reference proteome</keyword>
<organism evidence="2 3">
    <name type="scientific">Tieghemiomyces parasiticus</name>
    <dbReference type="NCBI Taxonomy" id="78921"/>
    <lineage>
        <taxon>Eukaryota</taxon>
        <taxon>Fungi</taxon>
        <taxon>Fungi incertae sedis</taxon>
        <taxon>Zoopagomycota</taxon>
        <taxon>Kickxellomycotina</taxon>
        <taxon>Dimargaritomycetes</taxon>
        <taxon>Dimargaritales</taxon>
        <taxon>Dimargaritaceae</taxon>
        <taxon>Tieghemiomyces</taxon>
    </lineage>
</organism>
<feature type="compositionally biased region" description="Polar residues" evidence="1">
    <location>
        <begin position="186"/>
        <end position="196"/>
    </location>
</feature>
<evidence type="ECO:0000313" key="2">
    <source>
        <dbReference type="EMBL" id="KAJ1922733.1"/>
    </source>
</evidence>
<feature type="region of interest" description="Disordered" evidence="1">
    <location>
        <begin position="446"/>
        <end position="467"/>
    </location>
</feature>
<sequence>MQQSPPSPAPLAAVEPGVSELALFRIPETRFLHLHGTVVQVSLNFFDNTSEEYIKVYEGSMELRRQVQLGVLIGLRCPFGKGLIRGNSYRLHFYRKPWTLSEKYRFYHHHEQLLTSPHKVNFYFEFTEELSEPGTEDLLSVCEAVPFNLPLTACTQESVSSHFAMAHTNRPCSRVRNRLYRTSSDLHPAAQSNSLGPGQCHDKSNDHGGTGLSASGLRARPTAPAPAPAVEAVSAAKRKAVAPAEGDAPDQAIHENAEEDRESQDSWLGAVTRRKRSFLALFHRQKSVRDKVAVLNALAEPSDAADAAANSPSRSRPALGRGTPLPSQRPEGESNDTTRGESNDDGVAKSSAPVVQQQRDKPQASAPLLDTPVWTASPSAREVDPPMPRPDSAIHLPPRLLPAQSLVRTQSFPTPSLTSPLVGTTIATGVIRKAATESELTPELPNKIRRLSTSSQQSVRSDRSRRSFSINPLGVFQRLLQKPEGEH</sequence>
<gene>
    <name evidence="2" type="ORF">IWQ60_006329</name>
</gene>
<dbReference type="AlphaFoldDB" id="A0A9W8A4K4"/>
<evidence type="ECO:0000313" key="3">
    <source>
        <dbReference type="Proteomes" id="UP001150569"/>
    </source>
</evidence>
<feature type="compositionally biased region" description="Low complexity" evidence="1">
    <location>
        <begin position="218"/>
        <end position="235"/>
    </location>
</feature>
<reference evidence="2" key="1">
    <citation type="submission" date="2022-07" db="EMBL/GenBank/DDBJ databases">
        <title>Phylogenomic reconstructions and comparative analyses of Kickxellomycotina fungi.</title>
        <authorList>
            <person name="Reynolds N.K."/>
            <person name="Stajich J.E."/>
            <person name="Barry K."/>
            <person name="Grigoriev I.V."/>
            <person name="Crous P."/>
            <person name="Smith M.E."/>
        </authorList>
    </citation>
    <scope>NUCLEOTIDE SEQUENCE</scope>
    <source>
        <strain evidence="2">RSA 861</strain>
    </source>
</reference>
<feature type="region of interest" description="Disordered" evidence="1">
    <location>
        <begin position="186"/>
        <end position="266"/>
    </location>
</feature>
<evidence type="ECO:0000256" key="1">
    <source>
        <dbReference type="SAM" id="MobiDB-lite"/>
    </source>
</evidence>
<name>A0A9W8A4K4_9FUNG</name>